<gene>
    <name evidence="1" type="ORF">HHU08_15050</name>
</gene>
<comment type="caution">
    <text evidence="1">The sequence shown here is derived from an EMBL/GenBank/DDBJ whole genome shotgun (WGS) entry which is preliminary data.</text>
</comment>
<dbReference type="Pfam" id="PF03745">
    <property type="entry name" value="DUF309"/>
    <property type="match status" value="1"/>
</dbReference>
<dbReference type="PANTHER" id="PTHR34796">
    <property type="entry name" value="EXPRESSED PROTEIN"/>
    <property type="match status" value="1"/>
</dbReference>
<dbReference type="Gene3D" id="1.10.3450.10">
    <property type="entry name" value="TTHA0068-like"/>
    <property type="match status" value="1"/>
</dbReference>
<dbReference type="SUPFAM" id="SSF140663">
    <property type="entry name" value="TTHA0068-like"/>
    <property type="match status" value="1"/>
</dbReference>
<keyword evidence="2" id="KW-1185">Reference proteome</keyword>
<evidence type="ECO:0000313" key="1">
    <source>
        <dbReference type="EMBL" id="NMO78302.1"/>
    </source>
</evidence>
<organism evidence="1 2">
    <name type="scientific">Niallia alba</name>
    <dbReference type="NCBI Taxonomy" id="2729105"/>
    <lineage>
        <taxon>Bacteria</taxon>
        <taxon>Bacillati</taxon>
        <taxon>Bacillota</taxon>
        <taxon>Bacilli</taxon>
        <taxon>Bacillales</taxon>
        <taxon>Bacillaceae</taxon>
        <taxon>Niallia</taxon>
    </lineage>
</organism>
<accession>A0A7Y0PMQ2</accession>
<dbReference type="EMBL" id="JABBPK010000001">
    <property type="protein sequence ID" value="NMO78302.1"/>
    <property type="molecule type" value="Genomic_DNA"/>
</dbReference>
<evidence type="ECO:0000313" key="2">
    <source>
        <dbReference type="Proteomes" id="UP000588491"/>
    </source>
</evidence>
<dbReference type="InterPro" id="IPR023203">
    <property type="entry name" value="TTHA0068_sf"/>
</dbReference>
<reference evidence="1 2" key="1">
    <citation type="submission" date="2020-04" db="EMBL/GenBank/DDBJ databases">
        <title>Bacillus sp. UniB3 isolated from commercial digestive syrup.</title>
        <authorList>
            <person name="Thorat V."/>
            <person name="Kirdat K."/>
            <person name="Tiwarekar B."/>
            <person name="Yadav A."/>
        </authorList>
    </citation>
    <scope>NUCLEOTIDE SEQUENCE [LARGE SCALE GENOMIC DNA]</scope>
    <source>
        <strain evidence="1 2">UniB3</strain>
    </source>
</reference>
<dbReference type="InterPro" id="IPR005500">
    <property type="entry name" value="DUF309"/>
</dbReference>
<dbReference type="PANTHER" id="PTHR34796:SF1">
    <property type="entry name" value="EXPRESSED PROTEIN"/>
    <property type="match status" value="1"/>
</dbReference>
<protein>
    <submittedName>
        <fullName evidence="1">DUF309 domain-containing protein</fullName>
    </submittedName>
</protein>
<sequence length="172" mass="20821">MYPTEYMQFLVHFHGDQDFFECHEILEDFWKKVDSRNKESIWVGFILIAVSCYHHRRENFMGAEKTIQKSRKLLEKKKEAIRELGLDDTRIILLLKNQEDCIKNKQVFFPYHLPISDPQLERKCAQLAHSMGMKWKKSEPIPLEIVHRHVMRDRSIVIKEREQALEKKKRQW</sequence>
<dbReference type="AlphaFoldDB" id="A0A7Y0PMQ2"/>
<proteinExistence type="predicted"/>
<name>A0A7Y0PMQ2_9BACI</name>
<dbReference type="Proteomes" id="UP000588491">
    <property type="component" value="Unassembled WGS sequence"/>
</dbReference>
<dbReference type="RefSeq" id="WP_169189697.1">
    <property type="nucleotide sequence ID" value="NZ_JABBPK010000001.1"/>
</dbReference>